<evidence type="ECO:0008006" key="7">
    <source>
        <dbReference type="Google" id="ProtNLM"/>
    </source>
</evidence>
<dbReference type="GO" id="GO:0016787">
    <property type="term" value="F:hydrolase activity"/>
    <property type="evidence" value="ECO:0007669"/>
    <property type="project" value="UniProtKB-KW"/>
</dbReference>
<evidence type="ECO:0000313" key="6">
    <source>
        <dbReference type="Proteomes" id="UP001162060"/>
    </source>
</evidence>
<organism evidence="5 6">
    <name type="scientific">Peronospora matthiolae</name>
    <dbReference type="NCBI Taxonomy" id="2874970"/>
    <lineage>
        <taxon>Eukaryota</taxon>
        <taxon>Sar</taxon>
        <taxon>Stramenopiles</taxon>
        <taxon>Oomycota</taxon>
        <taxon>Peronosporomycetes</taxon>
        <taxon>Peronosporales</taxon>
        <taxon>Peronosporaceae</taxon>
        <taxon>Peronospora</taxon>
    </lineage>
</organism>
<dbReference type="InterPro" id="IPR057670">
    <property type="entry name" value="SH3_retrovirus"/>
</dbReference>
<sequence>MDKAYWCEAMLTAVDIYNVVPHASSPKASPFEILFKRKPQIDSLRVFDSLRYVHVTKAKRTKIDDSGVRCLLLGYSKQHKVYRLLNASTGDVVISRSVTFAEHAIVKASRNITPDVIDVLNDEDYVQQPTDAAVDEPHVRPVRKKQAITYYEQEFPNLQRGLFNLDDFEAGYDAQYCLIAEDDGERASTYEKVLRIKYKKDWMRAVKSEIKSLAQPKTWALVEISSNKRSIGCKWVFRIKRDQFGVIVKFKARLVAKEFTQRPGVDYFDTFAPVARKESINVALALAAEENLKIENVDVDNDFLYGEVKEEIYMDQPDGFVDERHRGKKCLMHKALYGTKQAAREWNQRLNHHLEGQGVKKAAADPCVYVRRSKGNSVL</sequence>
<gene>
    <name evidence="5" type="ORF">PM001_LOCUS7023</name>
</gene>
<accession>A0AAV1TKQ0</accession>
<dbReference type="AlphaFoldDB" id="A0AAV1TKQ0"/>
<evidence type="ECO:0000259" key="3">
    <source>
        <dbReference type="Pfam" id="PF07727"/>
    </source>
</evidence>
<protein>
    <recommendedName>
        <fullName evidence="7">Reverse transcriptase Ty1/copia-type domain-containing protein</fullName>
    </recommendedName>
</protein>
<evidence type="ECO:0000259" key="4">
    <source>
        <dbReference type="Pfam" id="PF25597"/>
    </source>
</evidence>
<dbReference type="EMBL" id="CAKLBY020000053">
    <property type="protein sequence ID" value="CAK7921172.1"/>
    <property type="molecule type" value="Genomic_DNA"/>
</dbReference>
<evidence type="ECO:0000256" key="2">
    <source>
        <dbReference type="ARBA" id="ARBA00022801"/>
    </source>
</evidence>
<evidence type="ECO:0000313" key="5">
    <source>
        <dbReference type="EMBL" id="CAK7921172.1"/>
    </source>
</evidence>
<keyword evidence="1" id="KW-0479">Metal-binding</keyword>
<proteinExistence type="predicted"/>
<dbReference type="PANTHER" id="PTHR42648:SF28">
    <property type="entry name" value="TRANSPOSON-ENCODED PROTEIN WITH RIBONUCLEASE H-LIKE AND RETROVIRUS ZINC FINGER-LIKE DOMAINS"/>
    <property type="match status" value="1"/>
</dbReference>
<dbReference type="Pfam" id="PF25597">
    <property type="entry name" value="SH3_retrovirus"/>
    <property type="match status" value="1"/>
</dbReference>
<dbReference type="PANTHER" id="PTHR42648">
    <property type="entry name" value="TRANSPOSASE, PUTATIVE-RELATED"/>
    <property type="match status" value="1"/>
</dbReference>
<feature type="domain" description="Reverse transcriptase Ty1/copia-type" evidence="3">
    <location>
        <begin position="217"/>
        <end position="375"/>
    </location>
</feature>
<dbReference type="InterPro" id="IPR013103">
    <property type="entry name" value="RVT_2"/>
</dbReference>
<feature type="domain" description="Retroviral polymerase SH3-like" evidence="4">
    <location>
        <begin position="51"/>
        <end position="109"/>
    </location>
</feature>
<name>A0AAV1TKQ0_9STRA</name>
<reference evidence="5" key="1">
    <citation type="submission" date="2024-01" db="EMBL/GenBank/DDBJ databases">
        <authorList>
            <person name="Webb A."/>
        </authorList>
    </citation>
    <scope>NUCLEOTIDE SEQUENCE</scope>
    <source>
        <strain evidence="5">Pm1</strain>
    </source>
</reference>
<dbReference type="Pfam" id="PF07727">
    <property type="entry name" value="RVT_2"/>
    <property type="match status" value="1"/>
</dbReference>
<evidence type="ECO:0000256" key="1">
    <source>
        <dbReference type="ARBA" id="ARBA00022723"/>
    </source>
</evidence>
<dbReference type="InterPro" id="IPR039537">
    <property type="entry name" value="Retrotran_Ty1/copia-like"/>
</dbReference>
<dbReference type="Proteomes" id="UP001162060">
    <property type="component" value="Unassembled WGS sequence"/>
</dbReference>
<dbReference type="GO" id="GO:0046872">
    <property type="term" value="F:metal ion binding"/>
    <property type="evidence" value="ECO:0007669"/>
    <property type="project" value="UniProtKB-KW"/>
</dbReference>
<keyword evidence="2" id="KW-0378">Hydrolase</keyword>
<comment type="caution">
    <text evidence="5">The sequence shown here is derived from an EMBL/GenBank/DDBJ whole genome shotgun (WGS) entry which is preliminary data.</text>
</comment>